<name>A0A2T0QYW4_9ACTN</name>
<dbReference type="Proteomes" id="UP000238083">
    <property type="component" value="Unassembled WGS sequence"/>
</dbReference>
<dbReference type="SUPFAM" id="SSF54593">
    <property type="entry name" value="Glyoxalase/Bleomycin resistance protein/Dihydroxybiphenyl dioxygenase"/>
    <property type="match status" value="1"/>
</dbReference>
<dbReference type="InterPro" id="IPR029068">
    <property type="entry name" value="Glyas_Bleomycin-R_OHBP_Dase"/>
</dbReference>
<sequence>MRISRVVFPVPSVASSLAFWRDVLGLPVEGSTVRVGSTELELVQDPAARPGTQHLAIDVPGDAGLAARDWLRARTPLLARDGEDLLESSPAFDACSVYFEAGDGTVLELIARRRLPDRLGTAAFGAQHLLRISEVGVPVASVPQAVSRLGLGVLGTASATFAAAGDDGGMLILVAPGRAWFPTREHVSAVAGLEVVLSGTGRRGGVRLNSGTVVSYA</sequence>
<dbReference type="GO" id="GO:0051213">
    <property type="term" value="F:dioxygenase activity"/>
    <property type="evidence" value="ECO:0007669"/>
    <property type="project" value="UniProtKB-KW"/>
</dbReference>
<keyword evidence="3" id="KW-1185">Reference proteome</keyword>
<organism evidence="2 3">
    <name type="scientific">Kineococcus rhizosphaerae</name>
    <dbReference type="NCBI Taxonomy" id="559628"/>
    <lineage>
        <taxon>Bacteria</taxon>
        <taxon>Bacillati</taxon>
        <taxon>Actinomycetota</taxon>
        <taxon>Actinomycetes</taxon>
        <taxon>Kineosporiales</taxon>
        <taxon>Kineosporiaceae</taxon>
        <taxon>Kineococcus</taxon>
    </lineage>
</organism>
<reference evidence="2 3" key="1">
    <citation type="submission" date="2018-03" db="EMBL/GenBank/DDBJ databases">
        <title>Genomic Encyclopedia of Archaeal and Bacterial Type Strains, Phase II (KMG-II): from individual species to whole genera.</title>
        <authorList>
            <person name="Goeker M."/>
        </authorList>
    </citation>
    <scope>NUCLEOTIDE SEQUENCE [LARGE SCALE GENOMIC DNA]</scope>
    <source>
        <strain evidence="2 3">DSM 19711</strain>
    </source>
</reference>
<keyword evidence="2" id="KW-0560">Oxidoreductase</keyword>
<dbReference type="Gene3D" id="3.10.180.10">
    <property type="entry name" value="2,3-Dihydroxybiphenyl 1,2-Dioxygenase, domain 1"/>
    <property type="match status" value="1"/>
</dbReference>
<gene>
    <name evidence="2" type="ORF">CLV37_113113</name>
</gene>
<keyword evidence="2" id="KW-0223">Dioxygenase</keyword>
<feature type="domain" description="VOC" evidence="1">
    <location>
        <begin position="2"/>
        <end position="112"/>
    </location>
</feature>
<dbReference type="RefSeq" id="WP_106214454.1">
    <property type="nucleotide sequence ID" value="NZ_PVZF01000013.1"/>
</dbReference>
<evidence type="ECO:0000313" key="2">
    <source>
        <dbReference type="EMBL" id="PRY11490.1"/>
    </source>
</evidence>
<dbReference type="Pfam" id="PF00903">
    <property type="entry name" value="Glyoxalase"/>
    <property type="match status" value="1"/>
</dbReference>
<dbReference type="InterPro" id="IPR037523">
    <property type="entry name" value="VOC_core"/>
</dbReference>
<dbReference type="EMBL" id="PVZF01000013">
    <property type="protein sequence ID" value="PRY11490.1"/>
    <property type="molecule type" value="Genomic_DNA"/>
</dbReference>
<dbReference type="OrthoDB" id="9798430at2"/>
<dbReference type="CDD" id="cd06587">
    <property type="entry name" value="VOC"/>
    <property type="match status" value="1"/>
</dbReference>
<protein>
    <submittedName>
        <fullName evidence="2">Catechol-2,3-dioxygenase</fullName>
    </submittedName>
</protein>
<dbReference type="AlphaFoldDB" id="A0A2T0QYW4"/>
<dbReference type="InterPro" id="IPR004360">
    <property type="entry name" value="Glyas_Fos-R_dOase_dom"/>
</dbReference>
<dbReference type="PROSITE" id="PS51819">
    <property type="entry name" value="VOC"/>
    <property type="match status" value="1"/>
</dbReference>
<comment type="caution">
    <text evidence="2">The sequence shown here is derived from an EMBL/GenBank/DDBJ whole genome shotgun (WGS) entry which is preliminary data.</text>
</comment>
<proteinExistence type="predicted"/>
<evidence type="ECO:0000259" key="1">
    <source>
        <dbReference type="PROSITE" id="PS51819"/>
    </source>
</evidence>
<accession>A0A2T0QYW4</accession>
<evidence type="ECO:0000313" key="3">
    <source>
        <dbReference type="Proteomes" id="UP000238083"/>
    </source>
</evidence>